<organism evidence="11 12">
    <name type="scientific">Oceanospirillum sediminis</name>
    <dbReference type="NCBI Taxonomy" id="2760088"/>
    <lineage>
        <taxon>Bacteria</taxon>
        <taxon>Pseudomonadati</taxon>
        <taxon>Pseudomonadota</taxon>
        <taxon>Gammaproteobacteria</taxon>
        <taxon>Oceanospirillales</taxon>
        <taxon>Oceanospirillaceae</taxon>
        <taxon>Oceanospirillum</taxon>
    </lineage>
</organism>
<dbReference type="AlphaFoldDB" id="A0A839INV1"/>
<keyword evidence="8" id="KW-0812">Transmembrane</keyword>
<dbReference type="SUPFAM" id="SSF55874">
    <property type="entry name" value="ATPase domain of HSP90 chaperone/DNA topoisomerase II/histidine kinase"/>
    <property type="match status" value="1"/>
</dbReference>
<dbReference type="CDD" id="cd00082">
    <property type="entry name" value="HisKA"/>
    <property type="match status" value="1"/>
</dbReference>
<dbReference type="Gene3D" id="6.10.340.10">
    <property type="match status" value="1"/>
</dbReference>
<evidence type="ECO:0000256" key="8">
    <source>
        <dbReference type="SAM" id="Phobius"/>
    </source>
</evidence>
<dbReference type="Gene3D" id="1.10.287.130">
    <property type="match status" value="1"/>
</dbReference>
<dbReference type="InterPro" id="IPR036890">
    <property type="entry name" value="HATPase_C_sf"/>
</dbReference>
<reference evidence="11 12" key="1">
    <citation type="submission" date="2020-08" db="EMBL/GenBank/DDBJ databases">
        <title>Oceanospirillum sp. nov. isolated from marine sediment.</title>
        <authorList>
            <person name="Ji X."/>
        </authorList>
    </citation>
    <scope>NUCLEOTIDE SEQUENCE [LARGE SCALE GENOMIC DNA]</scope>
    <source>
        <strain evidence="11 12">D5</strain>
    </source>
</reference>
<keyword evidence="4" id="KW-0597">Phosphoprotein</keyword>
<dbReference type="InterPro" id="IPR003660">
    <property type="entry name" value="HAMP_dom"/>
</dbReference>
<keyword evidence="12" id="KW-1185">Reference proteome</keyword>
<dbReference type="SMART" id="SM00304">
    <property type="entry name" value="HAMP"/>
    <property type="match status" value="1"/>
</dbReference>
<dbReference type="PANTHER" id="PTHR43065:SF50">
    <property type="entry name" value="HISTIDINE KINASE"/>
    <property type="match status" value="1"/>
</dbReference>
<dbReference type="SMART" id="SM00387">
    <property type="entry name" value="HATPase_c"/>
    <property type="match status" value="1"/>
</dbReference>
<dbReference type="InterPro" id="IPR004358">
    <property type="entry name" value="Sig_transdc_His_kin-like_C"/>
</dbReference>
<dbReference type="RefSeq" id="WP_182808132.1">
    <property type="nucleotide sequence ID" value="NZ_JACJFM010000006.1"/>
</dbReference>
<feature type="transmembrane region" description="Helical" evidence="8">
    <location>
        <begin position="7"/>
        <end position="27"/>
    </location>
</feature>
<evidence type="ECO:0000256" key="7">
    <source>
        <dbReference type="SAM" id="Coils"/>
    </source>
</evidence>
<comment type="catalytic activity">
    <reaction evidence="1">
        <text>ATP + protein L-histidine = ADP + protein N-phospho-L-histidine.</text>
        <dbReference type="EC" id="2.7.13.3"/>
    </reaction>
</comment>
<evidence type="ECO:0000256" key="2">
    <source>
        <dbReference type="ARBA" id="ARBA00004370"/>
    </source>
</evidence>
<dbReference type="InterPro" id="IPR036097">
    <property type="entry name" value="HisK_dim/P_sf"/>
</dbReference>
<dbReference type="SUPFAM" id="SSF158472">
    <property type="entry name" value="HAMP domain-like"/>
    <property type="match status" value="1"/>
</dbReference>
<dbReference type="Pfam" id="PF00672">
    <property type="entry name" value="HAMP"/>
    <property type="match status" value="1"/>
</dbReference>
<comment type="subcellular location">
    <subcellularLocation>
        <location evidence="2">Membrane</location>
    </subcellularLocation>
</comment>
<dbReference type="PRINTS" id="PR00344">
    <property type="entry name" value="BCTRLSENSOR"/>
</dbReference>
<dbReference type="Pfam" id="PF02518">
    <property type="entry name" value="HATPase_c"/>
    <property type="match status" value="1"/>
</dbReference>
<dbReference type="PROSITE" id="PS50109">
    <property type="entry name" value="HIS_KIN"/>
    <property type="match status" value="1"/>
</dbReference>
<dbReference type="GO" id="GO:0016020">
    <property type="term" value="C:membrane"/>
    <property type="evidence" value="ECO:0007669"/>
    <property type="project" value="UniProtKB-SubCell"/>
</dbReference>
<evidence type="ECO:0000256" key="5">
    <source>
        <dbReference type="ARBA" id="ARBA00022679"/>
    </source>
</evidence>
<feature type="domain" description="HAMP" evidence="10">
    <location>
        <begin position="174"/>
        <end position="226"/>
    </location>
</feature>
<protein>
    <recommendedName>
        <fullName evidence="3">histidine kinase</fullName>
        <ecNumber evidence="3">2.7.13.3</ecNumber>
    </recommendedName>
</protein>
<dbReference type="CDD" id="cd06225">
    <property type="entry name" value="HAMP"/>
    <property type="match status" value="1"/>
</dbReference>
<evidence type="ECO:0000256" key="4">
    <source>
        <dbReference type="ARBA" id="ARBA00022553"/>
    </source>
</evidence>
<name>A0A839INV1_9GAMM</name>
<evidence type="ECO:0000259" key="10">
    <source>
        <dbReference type="PROSITE" id="PS50885"/>
    </source>
</evidence>
<keyword evidence="8" id="KW-0472">Membrane</keyword>
<dbReference type="InterPro" id="IPR005467">
    <property type="entry name" value="His_kinase_dom"/>
</dbReference>
<feature type="coiled-coil region" evidence="7">
    <location>
        <begin position="214"/>
        <end position="280"/>
    </location>
</feature>
<comment type="caution">
    <text evidence="11">The sequence shown here is derived from an EMBL/GenBank/DDBJ whole genome shotgun (WGS) entry which is preliminary data.</text>
</comment>
<dbReference type="SUPFAM" id="SSF47384">
    <property type="entry name" value="Homodimeric domain of signal transducing histidine kinase"/>
    <property type="match status" value="1"/>
</dbReference>
<gene>
    <name evidence="11" type="ORF">H4O21_07060</name>
</gene>
<evidence type="ECO:0000256" key="6">
    <source>
        <dbReference type="ARBA" id="ARBA00022777"/>
    </source>
</evidence>
<dbReference type="PANTHER" id="PTHR43065">
    <property type="entry name" value="SENSOR HISTIDINE KINASE"/>
    <property type="match status" value="1"/>
</dbReference>
<feature type="domain" description="Histidine kinase" evidence="9">
    <location>
        <begin position="289"/>
        <end position="533"/>
    </location>
</feature>
<keyword evidence="8" id="KW-1133">Transmembrane helix</keyword>
<evidence type="ECO:0000313" key="11">
    <source>
        <dbReference type="EMBL" id="MBB1486364.1"/>
    </source>
</evidence>
<accession>A0A839INV1</accession>
<keyword evidence="5" id="KW-0808">Transferase</keyword>
<sequence length="543" mass="59834">MSLKLKTILGVALIEALLLAVLIGLTMDYLRSTNYDGLYKRASTTATLFASTTKDAVLSFDLASLESFTSELIQSPDILYVRILSAEGDMFAQAGEQAYLERIFSEDKDVSLVEDGVFDIQASIREGGELYGIVQLGLDTAGLNRQIDQAWQWSAVIAMGEMVLVALFSFILGSYLTSQLGKLHQAVNEISKGKTGVEVKVSGNDEIADVAKAFNKMSDRLKQASDHRDQYEQELHRLNHSLEEKVHDRTRQLSLNLQQLKQTNAELKQTQTHLVQSEKMASIGTLAAGVAHEINNPVGFVMSNVSTLVQYIDVYDGAVDRLEKIQQAEDLSAKEALLQELEIWLTQQDIRFIREDTASLLADTQEGTERIKDIVAGLKEFSHVDQDKTFKPANLNAAIEQTLKVAVKYSAEVITKLESIPDVLCDIGQIRQVLLNLIINAGHAVGDDGKILIRTGVQENMVFVSITDNGCGIKPSLQKKIFDPFFTTKEPGKGTGLGLAIAYGIMEEHKGTIELQSQPGKGTRFILRLPKSEVSDKTIPSED</sequence>
<dbReference type="EC" id="2.7.13.3" evidence="3"/>
<dbReference type="InterPro" id="IPR003594">
    <property type="entry name" value="HATPase_dom"/>
</dbReference>
<dbReference type="GO" id="GO:0000155">
    <property type="term" value="F:phosphorelay sensor kinase activity"/>
    <property type="evidence" value="ECO:0007669"/>
    <property type="project" value="InterPro"/>
</dbReference>
<dbReference type="InterPro" id="IPR003661">
    <property type="entry name" value="HisK_dim/P_dom"/>
</dbReference>
<dbReference type="EMBL" id="JACJFM010000006">
    <property type="protein sequence ID" value="MBB1486364.1"/>
    <property type="molecule type" value="Genomic_DNA"/>
</dbReference>
<keyword evidence="6" id="KW-0418">Kinase</keyword>
<evidence type="ECO:0000259" key="9">
    <source>
        <dbReference type="PROSITE" id="PS50109"/>
    </source>
</evidence>
<evidence type="ECO:0000256" key="3">
    <source>
        <dbReference type="ARBA" id="ARBA00012438"/>
    </source>
</evidence>
<evidence type="ECO:0000256" key="1">
    <source>
        <dbReference type="ARBA" id="ARBA00000085"/>
    </source>
</evidence>
<dbReference type="Gene3D" id="3.30.565.10">
    <property type="entry name" value="Histidine kinase-like ATPase, C-terminal domain"/>
    <property type="match status" value="1"/>
</dbReference>
<dbReference type="PROSITE" id="PS50885">
    <property type="entry name" value="HAMP"/>
    <property type="match status" value="1"/>
</dbReference>
<evidence type="ECO:0000313" key="12">
    <source>
        <dbReference type="Proteomes" id="UP000565262"/>
    </source>
</evidence>
<dbReference type="Proteomes" id="UP000565262">
    <property type="component" value="Unassembled WGS sequence"/>
</dbReference>
<keyword evidence="7" id="KW-0175">Coiled coil</keyword>
<proteinExistence type="predicted"/>